<dbReference type="Pfam" id="PF13481">
    <property type="entry name" value="AAA_25"/>
    <property type="match status" value="1"/>
</dbReference>
<organism evidence="1 2">
    <name type="scientific">Xylanibacter ruminicola</name>
    <name type="common">Prevotella ruminicola</name>
    <dbReference type="NCBI Taxonomy" id="839"/>
    <lineage>
        <taxon>Bacteria</taxon>
        <taxon>Pseudomonadati</taxon>
        <taxon>Bacteroidota</taxon>
        <taxon>Bacteroidia</taxon>
        <taxon>Bacteroidales</taxon>
        <taxon>Prevotellaceae</taxon>
        <taxon>Xylanibacter</taxon>
    </lineage>
</organism>
<dbReference type="OrthoDB" id="795326at2"/>
<accession>A0A1M6RAK3</accession>
<proteinExistence type="predicted"/>
<dbReference type="Proteomes" id="UP000184130">
    <property type="component" value="Unassembled WGS sequence"/>
</dbReference>
<name>A0A1M6RAK3_XYLRU</name>
<reference evidence="1 2" key="1">
    <citation type="submission" date="2016-11" db="EMBL/GenBank/DDBJ databases">
        <authorList>
            <person name="Jaros S."/>
            <person name="Januszkiewicz K."/>
            <person name="Wedrychowicz H."/>
        </authorList>
    </citation>
    <scope>NUCLEOTIDE SEQUENCE [LARGE SCALE GENOMIC DNA]</scope>
    <source>
        <strain evidence="1 2">KHT3</strain>
    </source>
</reference>
<dbReference type="RefSeq" id="WP_081373011.1">
    <property type="nucleotide sequence ID" value="NZ_FRBD01000001.1"/>
</dbReference>
<evidence type="ECO:0000313" key="1">
    <source>
        <dbReference type="EMBL" id="SHK29505.1"/>
    </source>
</evidence>
<evidence type="ECO:0000313" key="2">
    <source>
        <dbReference type="Proteomes" id="UP000184130"/>
    </source>
</evidence>
<dbReference type="SUPFAM" id="SSF52540">
    <property type="entry name" value="P-loop containing nucleoside triphosphate hydrolases"/>
    <property type="match status" value="1"/>
</dbReference>
<protein>
    <submittedName>
        <fullName evidence="1">AAA domain-containing protein</fullName>
    </submittedName>
</protein>
<dbReference type="AlphaFoldDB" id="A0A1M6RAK3"/>
<dbReference type="InterPro" id="IPR027417">
    <property type="entry name" value="P-loop_NTPase"/>
</dbReference>
<dbReference type="Gene3D" id="3.40.50.300">
    <property type="entry name" value="P-loop containing nucleotide triphosphate hydrolases"/>
    <property type="match status" value="1"/>
</dbReference>
<dbReference type="EMBL" id="FRBD01000001">
    <property type="protein sequence ID" value="SHK29505.1"/>
    <property type="molecule type" value="Genomic_DNA"/>
</dbReference>
<sequence length="391" mass="44661">MMDAIAQELAHAGEQPSLTPELLELEKSRITSQKVLPPMEFLFSLFNEPCFPRRELVAFTGRAKSGKTFVMSMLMVLCAIAEVLSFRRLAGRQLRLLWYDTEQSDNSTQDILMNRIIPLFHQVAGDDTDFPEDMFDIFNVRNIDRDKRETYLMAAIAHYKPDLVIIDGIRDLVGDINDGTVAQELIEKLMRAAQDNDCCVVCVLHQNKSGESRDPRGWLGTELLNKAFDVFATEKLMPQRIFKLEQLYTRKYDIEQCLYFSVNSEGLPCLVDEPPTPEGLSQQNNNANEERGSLNNDYVIHHLDGSWEVDVPKLFADAFQGYDKLRGAALLHSVMTLGHIVSRKFYYNCLDKAMKQGLMDKSIDSTNHVIYQLKSNPIPKQQEIWQPGDPF</sequence>
<gene>
    <name evidence="1" type="ORF">SAMN05216463_101165</name>
</gene>